<dbReference type="OrthoDB" id="9800856at2"/>
<evidence type="ECO:0000313" key="3">
    <source>
        <dbReference type="EMBL" id="ERK29423.1"/>
    </source>
</evidence>
<accession>U2NJU4</accession>
<dbReference type="EMBL" id="APJA01000018">
    <property type="protein sequence ID" value="ERK29423.1"/>
    <property type="molecule type" value="Genomic_DNA"/>
</dbReference>
<dbReference type="Pfam" id="PF13279">
    <property type="entry name" value="4HBT_2"/>
    <property type="match status" value="1"/>
</dbReference>
<dbReference type="GO" id="GO:0047617">
    <property type="term" value="F:fatty acyl-CoA hydrolase activity"/>
    <property type="evidence" value="ECO:0007669"/>
    <property type="project" value="TreeGrafter"/>
</dbReference>
<dbReference type="PANTHER" id="PTHR31793">
    <property type="entry name" value="4-HYDROXYBENZOYL-COA THIOESTERASE FAMILY MEMBER"/>
    <property type="match status" value="1"/>
</dbReference>
<protein>
    <submittedName>
        <fullName evidence="3">Thioesterase</fullName>
    </submittedName>
</protein>
<dbReference type="CDD" id="cd00586">
    <property type="entry name" value="4HBT"/>
    <property type="match status" value="1"/>
</dbReference>
<dbReference type="STRING" id="1294142.CINTURNW_3272"/>
<dbReference type="Proteomes" id="UP000016721">
    <property type="component" value="Unassembled WGS sequence"/>
</dbReference>
<dbReference type="PANTHER" id="PTHR31793:SF27">
    <property type="entry name" value="NOVEL THIOESTERASE SUPERFAMILY DOMAIN AND SAPOSIN A-TYPE DOMAIN CONTAINING PROTEIN (0610012H03RIK)"/>
    <property type="match status" value="1"/>
</dbReference>
<comment type="similarity">
    <text evidence="1">Belongs to the 4-hydroxybenzoyl-CoA thioesterase family.</text>
</comment>
<comment type="caution">
    <text evidence="3">The sequence shown here is derived from an EMBL/GenBank/DDBJ whole genome shotgun (WGS) entry which is preliminary data.</text>
</comment>
<name>U2NJU4_9CLOT</name>
<evidence type="ECO:0000313" key="4">
    <source>
        <dbReference type="Proteomes" id="UP000016721"/>
    </source>
</evidence>
<dbReference type="Gene3D" id="3.10.129.10">
    <property type="entry name" value="Hotdog Thioesterase"/>
    <property type="match status" value="1"/>
</dbReference>
<dbReference type="PATRIC" id="fig|1294142.3.peg.3415"/>
<sequence>MYINKTSFKVRYVETDKMGIVHHSNYYPWFEIGRGEFIKETDISYKDMEAQGILMPLAESYCKYIVPAKYEDLVTIETWIETLSPVKVIFNYKVIREEDGVLLAKGSTTHAFVNSDFKIINIKKLNNTIWDKISALTI</sequence>
<dbReference type="NCBIfam" id="TIGR00051">
    <property type="entry name" value="YbgC/FadM family acyl-CoA thioesterase"/>
    <property type="match status" value="1"/>
</dbReference>
<reference evidence="3 4" key="1">
    <citation type="journal article" date="2013" name="Genome Announc.">
        <title>Draft Genome Sequence of the Hydrogen- and Ethanol-Producing Bacterium Clostridium intestinale Strain URNW.</title>
        <authorList>
            <person name="Lal S."/>
            <person name="Ramachandran U."/>
            <person name="Zhang X."/>
            <person name="Sparling R."/>
            <person name="Levin D.B."/>
        </authorList>
    </citation>
    <scope>NUCLEOTIDE SEQUENCE [LARGE SCALE GENOMIC DNA]</scope>
    <source>
        <strain evidence="3 4">URNW</strain>
    </source>
</reference>
<keyword evidence="2" id="KW-0378">Hydrolase</keyword>
<proteinExistence type="inferred from homology"/>
<dbReference type="HOGENOM" id="CLU_101141_3_2_9"/>
<dbReference type="InterPro" id="IPR050563">
    <property type="entry name" value="4-hydroxybenzoyl-CoA_TE"/>
</dbReference>
<organism evidence="3 4">
    <name type="scientific">Clostridium intestinale URNW</name>
    <dbReference type="NCBI Taxonomy" id="1294142"/>
    <lineage>
        <taxon>Bacteria</taxon>
        <taxon>Bacillati</taxon>
        <taxon>Bacillota</taxon>
        <taxon>Clostridia</taxon>
        <taxon>Eubacteriales</taxon>
        <taxon>Clostridiaceae</taxon>
        <taxon>Clostridium</taxon>
    </lineage>
</organism>
<dbReference type="PIRSF" id="PIRSF003230">
    <property type="entry name" value="YbgC"/>
    <property type="match status" value="1"/>
</dbReference>
<gene>
    <name evidence="3" type="ORF">CINTURNW_3272</name>
</gene>
<dbReference type="InterPro" id="IPR006684">
    <property type="entry name" value="YbgC/YbaW"/>
</dbReference>
<dbReference type="InterPro" id="IPR029069">
    <property type="entry name" value="HotDog_dom_sf"/>
</dbReference>
<dbReference type="SUPFAM" id="SSF54637">
    <property type="entry name" value="Thioesterase/thiol ester dehydrase-isomerase"/>
    <property type="match status" value="1"/>
</dbReference>
<evidence type="ECO:0000256" key="1">
    <source>
        <dbReference type="ARBA" id="ARBA00005953"/>
    </source>
</evidence>
<keyword evidence="4" id="KW-1185">Reference proteome</keyword>
<dbReference type="eggNOG" id="COG0824">
    <property type="taxonomic scope" value="Bacteria"/>
</dbReference>
<dbReference type="AlphaFoldDB" id="U2NJU4"/>
<evidence type="ECO:0000256" key="2">
    <source>
        <dbReference type="ARBA" id="ARBA00022801"/>
    </source>
</evidence>
<dbReference type="RefSeq" id="WP_021803234.1">
    <property type="nucleotide sequence ID" value="NZ_KI273145.1"/>
</dbReference>